<reference evidence="1 2" key="1">
    <citation type="journal article" date="2006" name="Nat. Biotechnol.">
        <title>The genome and transcriptomes of the anti-tumor agent Clostridium novyi-NT.</title>
        <authorList>
            <person name="Bettegowda C."/>
            <person name="Huang X."/>
            <person name="Lin J."/>
            <person name="Cheong I."/>
            <person name="Kohli M."/>
            <person name="Szabo S.A."/>
            <person name="Zhang X."/>
            <person name="Diaz L.A. Jr."/>
            <person name="Velculescu V.E."/>
            <person name="Parmigiani G."/>
            <person name="Kinzler K.W."/>
            <person name="Vogelstein B."/>
            <person name="Zhou S."/>
        </authorList>
    </citation>
    <scope>NUCLEOTIDE SEQUENCE [LARGE SCALE GENOMIC DNA]</scope>
    <source>
        <strain evidence="1 2">NT</strain>
    </source>
</reference>
<organism evidence="1 2">
    <name type="scientific">Clostridium novyi (strain NT)</name>
    <dbReference type="NCBI Taxonomy" id="386415"/>
    <lineage>
        <taxon>Bacteria</taxon>
        <taxon>Bacillati</taxon>
        <taxon>Bacillota</taxon>
        <taxon>Clostridia</taxon>
        <taxon>Eubacteriales</taxon>
        <taxon>Clostridiaceae</taxon>
        <taxon>Clostridium</taxon>
    </lineage>
</organism>
<dbReference type="KEGG" id="cno:NT01CX_2189"/>
<evidence type="ECO:0000313" key="1">
    <source>
        <dbReference type="EMBL" id="ABK60811.1"/>
    </source>
</evidence>
<dbReference type="AlphaFoldDB" id="A0Q0W0"/>
<dbReference type="EMBL" id="CP000382">
    <property type="protein sequence ID" value="ABK60811.1"/>
    <property type="molecule type" value="Genomic_DNA"/>
</dbReference>
<evidence type="ECO:0000313" key="2">
    <source>
        <dbReference type="Proteomes" id="UP000008220"/>
    </source>
</evidence>
<name>A0Q0W0_CLONN</name>
<sequence>MKEGNILVASEYRIGKRLRHKTTKEILEIQEVNGMKMWVNLRGDIFDWVDEDLYIDLDYYAD</sequence>
<proteinExistence type="predicted"/>
<gene>
    <name evidence="1" type="ordered locus">NT01CX_2189</name>
</gene>
<dbReference type="Proteomes" id="UP000008220">
    <property type="component" value="Chromosome"/>
</dbReference>
<dbReference type="STRING" id="386415.NT01CX_2189"/>
<accession>A0Q0W0</accession>
<protein>
    <submittedName>
        <fullName evidence="1">Uncharacterized protein</fullName>
    </submittedName>
</protein>
<keyword evidence="2" id="KW-1185">Reference proteome</keyword>
<dbReference type="HOGENOM" id="CLU_2914374_0_0_9"/>